<evidence type="ECO:0000313" key="2">
    <source>
        <dbReference type="Proteomes" id="UP000054564"/>
    </source>
</evidence>
<reference evidence="2" key="1">
    <citation type="submission" date="2014-03" db="EMBL/GenBank/DDBJ databases">
        <title>The Genome Sequence of Puccinia striiformis f. sp. tritici PST-78.</title>
        <authorList>
            <consortium name="The Broad Institute Genome Sequencing Platform"/>
            <person name="Cuomo C."/>
            <person name="Hulbert S."/>
            <person name="Chen X."/>
            <person name="Walker B."/>
            <person name="Young S.K."/>
            <person name="Zeng Q."/>
            <person name="Gargeya S."/>
            <person name="Fitzgerald M."/>
            <person name="Haas B."/>
            <person name="Abouelleil A."/>
            <person name="Alvarado L."/>
            <person name="Arachchi H.M."/>
            <person name="Berlin A.M."/>
            <person name="Chapman S.B."/>
            <person name="Goldberg J."/>
            <person name="Griggs A."/>
            <person name="Gujja S."/>
            <person name="Hansen M."/>
            <person name="Howarth C."/>
            <person name="Imamovic A."/>
            <person name="Larimer J."/>
            <person name="McCowan C."/>
            <person name="Montmayeur A."/>
            <person name="Murphy C."/>
            <person name="Neiman D."/>
            <person name="Pearson M."/>
            <person name="Priest M."/>
            <person name="Roberts A."/>
            <person name="Saif S."/>
            <person name="Shea T."/>
            <person name="Sisk P."/>
            <person name="Sykes S."/>
            <person name="Wortman J."/>
            <person name="Nusbaum C."/>
            <person name="Birren B."/>
        </authorList>
    </citation>
    <scope>NUCLEOTIDE SEQUENCE [LARGE SCALE GENOMIC DNA]</scope>
    <source>
        <strain evidence="2">race PST-78</strain>
    </source>
</reference>
<gene>
    <name evidence="1" type="ORF">PSTG_04919</name>
</gene>
<sequence length="107" mass="11700">MASGVTPLRLCHLVYGFDPQCDPWHRLAKAEAGAGNEPGTVDISHGPLAWLALGTELESAEAELETRCRAGSCVKNNYAGLWLLRPLLAYCPMACRRPSPRRLLRAI</sequence>
<keyword evidence="2" id="KW-1185">Reference proteome</keyword>
<evidence type="ECO:0000313" key="1">
    <source>
        <dbReference type="EMBL" id="KNF01799.1"/>
    </source>
</evidence>
<dbReference type="Proteomes" id="UP000054564">
    <property type="component" value="Unassembled WGS sequence"/>
</dbReference>
<protein>
    <submittedName>
        <fullName evidence="1">Uncharacterized protein</fullName>
    </submittedName>
</protein>
<accession>A0A0L0VR95</accession>
<dbReference type="AlphaFoldDB" id="A0A0L0VR95"/>
<comment type="caution">
    <text evidence="1">The sequence shown here is derived from an EMBL/GenBank/DDBJ whole genome shotgun (WGS) entry which is preliminary data.</text>
</comment>
<dbReference type="EMBL" id="AJIL01000027">
    <property type="protein sequence ID" value="KNF01799.1"/>
    <property type="molecule type" value="Genomic_DNA"/>
</dbReference>
<proteinExistence type="predicted"/>
<organism evidence="1 2">
    <name type="scientific">Puccinia striiformis f. sp. tritici PST-78</name>
    <dbReference type="NCBI Taxonomy" id="1165861"/>
    <lineage>
        <taxon>Eukaryota</taxon>
        <taxon>Fungi</taxon>
        <taxon>Dikarya</taxon>
        <taxon>Basidiomycota</taxon>
        <taxon>Pucciniomycotina</taxon>
        <taxon>Pucciniomycetes</taxon>
        <taxon>Pucciniales</taxon>
        <taxon>Pucciniaceae</taxon>
        <taxon>Puccinia</taxon>
    </lineage>
</organism>
<name>A0A0L0VR95_9BASI</name>